<organism evidence="1 2">
    <name type="scientific">Bacteroides fragilis 3_1_12</name>
    <dbReference type="NCBI Taxonomy" id="457424"/>
    <lineage>
        <taxon>Bacteria</taxon>
        <taxon>Pseudomonadati</taxon>
        <taxon>Bacteroidota</taxon>
        <taxon>Bacteroidia</taxon>
        <taxon>Bacteroidales</taxon>
        <taxon>Bacteroidaceae</taxon>
        <taxon>Bacteroides</taxon>
    </lineage>
</organism>
<name>A0ABN0BMT6_BACFG</name>
<gene>
    <name evidence="1" type="ORF">BFAG_02954</name>
</gene>
<sequence>NRNQTGIEWKLSRSQTVIRQGSNKNQTGIERNPALTLLMRLGKHLFQGWK</sequence>
<feature type="non-terminal residue" evidence="1">
    <location>
        <position position="1"/>
    </location>
</feature>
<evidence type="ECO:0000313" key="1">
    <source>
        <dbReference type="EMBL" id="EFR54256.1"/>
    </source>
</evidence>
<dbReference type="Proteomes" id="UP000005101">
    <property type="component" value="Unassembled WGS sequence"/>
</dbReference>
<keyword evidence="2" id="KW-1185">Reference proteome</keyword>
<reference evidence="1 2" key="1">
    <citation type="submission" date="2008-12" db="EMBL/GenBank/DDBJ databases">
        <title>Annotation of Bacteroides fragilis strain 3_1_12.</title>
        <authorList>
            <consortium name="The Broad Institute Genome Sequencing Platform"/>
            <person name="Ward D."/>
            <person name="Young S.K."/>
            <person name="Kodira C.D."/>
            <person name="Zeng Q."/>
            <person name="Koehrsen M."/>
            <person name="Alvarado L."/>
            <person name="Berlin A."/>
            <person name="Borenstein D."/>
            <person name="Chen Z."/>
            <person name="Engels R."/>
            <person name="Freedman E."/>
            <person name="Gellesch M."/>
            <person name="Goldberg J."/>
            <person name="Griggs A."/>
            <person name="Gujja S."/>
            <person name="Heiman D."/>
            <person name="Hepburn T."/>
            <person name="Howarth C."/>
            <person name="Jen D."/>
            <person name="Larson L."/>
            <person name="Lewis B."/>
            <person name="Mehta T."/>
            <person name="Park D."/>
            <person name="Pearson M."/>
            <person name="Roberts A."/>
            <person name="Saif S."/>
            <person name="Shea T."/>
            <person name="Shenoy N."/>
            <person name="Sisk P."/>
            <person name="Stolte C."/>
            <person name="Sykes S."/>
            <person name="Walk T."/>
            <person name="White J."/>
            <person name="Yandava C."/>
            <person name="Allen-Vercoe E."/>
            <person name="Strauss J."/>
            <person name="Ambrose C."/>
            <person name="Lander E."/>
            <person name="Nusbaum C."/>
            <person name="Galagan J."/>
            <person name="Birren B."/>
        </authorList>
    </citation>
    <scope>NUCLEOTIDE SEQUENCE [LARGE SCALE GENOMIC DNA]</scope>
    <source>
        <strain evidence="1 2">3_1_12</strain>
    </source>
</reference>
<protein>
    <submittedName>
        <fullName evidence="1">Uncharacterized protein</fullName>
    </submittedName>
</protein>
<accession>A0ABN0BMT6</accession>
<proteinExistence type="predicted"/>
<dbReference type="EMBL" id="EQ973215">
    <property type="protein sequence ID" value="EFR54256.1"/>
    <property type="molecule type" value="Genomic_DNA"/>
</dbReference>
<evidence type="ECO:0000313" key="2">
    <source>
        <dbReference type="Proteomes" id="UP000005101"/>
    </source>
</evidence>